<dbReference type="Pfam" id="PF08352">
    <property type="entry name" value="oligo_HPY"/>
    <property type="match status" value="1"/>
</dbReference>
<dbReference type="SMART" id="SM00382">
    <property type="entry name" value="AAA"/>
    <property type="match status" value="1"/>
</dbReference>
<keyword evidence="9" id="KW-1185">Reference proteome</keyword>
<dbReference type="PROSITE" id="PS50893">
    <property type="entry name" value="ABC_TRANSPORTER_2"/>
    <property type="match status" value="1"/>
</dbReference>
<comment type="similarity">
    <text evidence="2">Belongs to the ABC transporter superfamily.</text>
</comment>
<dbReference type="InterPro" id="IPR050319">
    <property type="entry name" value="ABC_transp_ATP-bind"/>
</dbReference>
<dbReference type="SUPFAM" id="SSF52540">
    <property type="entry name" value="P-loop containing nucleoside triphosphate hydrolases"/>
    <property type="match status" value="1"/>
</dbReference>
<dbReference type="GO" id="GO:0055085">
    <property type="term" value="P:transmembrane transport"/>
    <property type="evidence" value="ECO:0007669"/>
    <property type="project" value="UniProtKB-ARBA"/>
</dbReference>
<comment type="subcellular location">
    <subcellularLocation>
        <location evidence="1">Cell inner membrane</location>
        <topology evidence="1">Peripheral membrane protein</topology>
    </subcellularLocation>
</comment>
<dbReference type="PANTHER" id="PTHR43776">
    <property type="entry name" value="TRANSPORT ATP-BINDING PROTEIN"/>
    <property type="match status" value="1"/>
</dbReference>
<dbReference type="GO" id="GO:0005524">
    <property type="term" value="F:ATP binding"/>
    <property type="evidence" value="ECO:0007669"/>
    <property type="project" value="UniProtKB-KW"/>
</dbReference>
<evidence type="ECO:0000256" key="5">
    <source>
        <dbReference type="ARBA" id="ARBA00022840"/>
    </source>
</evidence>
<dbReference type="FunFam" id="3.40.50.300:FF:000016">
    <property type="entry name" value="Oligopeptide ABC transporter ATP-binding component"/>
    <property type="match status" value="1"/>
</dbReference>
<accession>A0A0R3L4B3</accession>
<dbReference type="NCBIfam" id="TIGR01727">
    <property type="entry name" value="oligo_HPY"/>
    <property type="match status" value="1"/>
</dbReference>
<comment type="function">
    <text evidence="6">Involved in beta-(1--&gt;2)glucan export. Transmembrane domains (TMD) form a pore in the inner membrane and the ATP-binding domain (NBD) is responsible for energy generation.</text>
</comment>
<dbReference type="AlphaFoldDB" id="A0A0R3L4B3"/>
<dbReference type="InterPro" id="IPR017871">
    <property type="entry name" value="ABC_transporter-like_CS"/>
</dbReference>
<dbReference type="EMBL" id="LLXX01000153">
    <property type="protein sequence ID" value="KRR02153.1"/>
    <property type="molecule type" value="Genomic_DNA"/>
</dbReference>
<evidence type="ECO:0000256" key="1">
    <source>
        <dbReference type="ARBA" id="ARBA00004417"/>
    </source>
</evidence>
<evidence type="ECO:0000313" key="8">
    <source>
        <dbReference type="EMBL" id="KRR02153.1"/>
    </source>
</evidence>
<dbReference type="Pfam" id="PF00005">
    <property type="entry name" value="ABC_tran"/>
    <property type="match status" value="1"/>
</dbReference>
<dbReference type="PROSITE" id="PS00211">
    <property type="entry name" value="ABC_TRANSPORTER_1"/>
    <property type="match status" value="1"/>
</dbReference>
<feature type="domain" description="ABC transporter" evidence="7">
    <location>
        <begin position="10"/>
        <end position="266"/>
    </location>
</feature>
<dbReference type="OrthoDB" id="37801at2"/>
<comment type="caution">
    <text evidence="8">The sequence shown here is derived from an EMBL/GenBank/DDBJ whole genome shotgun (WGS) entry which is preliminary data.</text>
</comment>
<dbReference type="GO" id="GO:0016887">
    <property type="term" value="F:ATP hydrolysis activity"/>
    <property type="evidence" value="ECO:0007669"/>
    <property type="project" value="InterPro"/>
</dbReference>
<evidence type="ECO:0000256" key="6">
    <source>
        <dbReference type="ARBA" id="ARBA00024722"/>
    </source>
</evidence>
<evidence type="ECO:0000259" key="7">
    <source>
        <dbReference type="PROSITE" id="PS50893"/>
    </source>
</evidence>
<dbReference type="InterPro" id="IPR003593">
    <property type="entry name" value="AAA+_ATPase"/>
</dbReference>
<dbReference type="STRING" id="1518501.CQ10_24130"/>
<proteinExistence type="inferred from homology"/>
<evidence type="ECO:0000256" key="3">
    <source>
        <dbReference type="ARBA" id="ARBA00022448"/>
    </source>
</evidence>
<dbReference type="CDD" id="cd03257">
    <property type="entry name" value="ABC_NikE_OppD_transporters"/>
    <property type="match status" value="1"/>
</dbReference>
<dbReference type="InterPro" id="IPR027417">
    <property type="entry name" value="P-loop_NTPase"/>
</dbReference>
<sequence>MDLRNVVALVEIRDLQMHFPLGGIGGTLARLRGQAEPVLRAVDSVSFDVEAGETLGLVGESGCGKSTVARCLVRLLKPTAGSVRYAGKEIATLDAQAMRPFRRDIQMVFQDPTASLNPRLSVRSMVEEALTLHTKFDAKERRARVEELMHEVGLGRDLLDSYPHELSGGQRQRVNIARAIATNPRFVVLDEPTSALDVSLRSRAILLLEKLREHLGLSYLFISHDLATVKYLASRVAVMYLGSIVELSDTRDLFAKPLHPYTRALLAAVPVPDPDARRDDFTLAGEIPSPIDVETGCRLRGRCPLAKPICAEKPPLKEIAPGRFVACHLASELCP</sequence>
<dbReference type="GO" id="GO:0005886">
    <property type="term" value="C:plasma membrane"/>
    <property type="evidence" value="ECO:0007669"/>
    <property type="project" value="UniProtKB-SubCell"/>
</dbReference>
<keyword evidence="3" id="KW-0813">Transport</keyword>
<keyword evidence="5" id="KW-0067">ATP-binding</keyword>
<dbReference type="Gene3D" id="3.40.50.300">
    <property type="entry name" value="P-loop containing nucleotide triphosphate hydrolases"/>
    <property type="match status" value="1"/>
</dbReference>
<dbReference type="Proteomes" id="UP000051913">
    <property type="component" value="Unassembled WGS sequence"/>
</dbReference>
<dbReference type="GO" id="GO:0015833">
    <property type="term" value="P:peptide transport"/>
    <property type="evidence" value="ECO:0007669"/>
    <property type="project" value="InterPro"/>
</dbReference>
<evidence type="ECO:0000256" key="4">
    <source>
        <dbReference type="ARBA" id="ARBA00022741"/>
    </source>
</evidence>
<dbReference type="InterPro" id="IPR003439">
    <property type="entry name" value="ABC_transporter-like_ATP-bd"/>
</dbReference>
<evidence type="ECO:0000256" key="2">
    <source>
        <dbReference type="ARBA" id="ARBA00005417"/>
    </source>
</evidence>
<organism evidence="8 9">
    <name type="scientific">Bradyrhizobium valentinum</name>
    <dbReference type="NCBI Taxonomy" id="1518501"/>
    <lineage>
        <taxon>Bacteria</taxon>
        <taxon>Pseudomonadati</taxon>
        <taxon>Pseudomonadota</taxon>
        <taxon>Alphaproteobacteria</taxon>
        <taxon>Hyphomicrobiales</taxon>
        <taxon>Nitrobacteraceae</taxon>
        <taxon>Bradyrhizobium</taxon>
    </lineage>
</organism>
<protein>
    <recommendedName>
        <fullName evidence="7">ABC transporter domain-containing protein</fullName>
    </recommendedName>
</protein>
<gene>
    <name evidence="8" type="ORF">CP49_05140</name>
</gene>
<keyword evidence="4" id="KW-0547">Nucleotide-binding</keyword>
<dbReference type="InterPro" id="IPR013563">
    <property type="entry name" value="Oligopep_ABC_C"/>
</dbReference>
<name>A0A0R3L4B3_9BRAD</name>
<reference evidence="8 9" key="1">
    <citation type="submission" date="2014-03" db="EMBL/GenBank/DDBJ databases">
        <title>Bradyrhizobium valentinum sp. nov., isolated from effective nodules of Lupinus mariae-josephae, a lupine endemic of basic-lime soils in Eastern Spain.</title>
        <authorList>
            <person name="Duran D."/>
            <person name="Rey L."/>
            <person name="Navarro A."/>
            <person name="Busquets A."/>
            <person name="Imperial J."/>
            <person name="Ruiz-Argueso T."/>
        </authorList>
    </citation>
    <scope>NUCLEOTIDE SEQUENCE [LARGE SCALE GENOMIC DNA]</scope>
    <source>
        <strain evidence="8 9">LmjM3</strain>
    </source>
</reference>
<evidence type="ECO:0000313" key="9">
    <source>
        <dbReference type="Proteomes" id="UP000051913"/>
    </source>
</evidence>